<dbReference type="CDD" id="cd03801">
    <property type="entry name" value="GT4_PimA-like"/>
    <property type="match status" value="1"/>
</dbReference>
<dbReference type="SUPFAM" id="SSF53756">
    <property type="entry name" value="UDP-Glycosyltransferase/glycogen phosphorylase"/>
    <property type="match status" value="1"/>
</dbReference>
<dbReference type="GO" id="GO:0016740">
    <property type="term" value="F:transferase activity"/>
    <property type="evidence" value="ECO:0007669"/>
    <property type="project" value="UniProtKB-KW"/>
</dbReference>
<gene>
    <name evidence="1" type="ORF">GCM10011609_43670</name>
</gene>
<keyword evidence="1" id="KW-0808">Transferase</keyword>
<dbReference type="PANTHER" id="PTHR46656:SF3">
    <property type="entry name" value="PUTATIVE-RELATED"/>
    <property type="match status" value="1"/>
</dbReference>
<reference evidence="2" key="1">
    <citation type="journal article" date="2019" name="Int. J. Syst. Evol. Microbiol.">
        <title>The Global Catalogue of Microorganisms (GCM) 10K type strain sequencing project: providing services to taxonomists for standard genome sequencing and annotation.</title>
        <authorList>
            <consortium name="The Broad Institute Genomics Platform"/>
            <consortium name="The Broad Institute Genome Sequencing Center for Infectious Disease"/>
            <person name="Wu L."/>
            <person name="Ma J."/>
        </authorList>
    </citation>
    <scope>NUCLEOTIDE SEQUENCE [LARGE SCALE GENOMIC DNA]</scope>
    <source>
        <strain evidence="2">CGMCC 4.7319</strain>
    </source>
</reference>
<evidence type="ECO:0000313" key="1">
    <source>
        <dbReference type="EMBL" id="GGN00522.1"/>
    </source>
</evidence>
<dbReference type="Pfam" id="PF20706">
    <property type="entry name" value="GT4-conflict"/>
    <property type="match status" value="1"/>
</dbReference>
<dbReference type="Proteomes" id="UP000597656">
    <property type="component" value="Unassembled WGS sequence"/>
</dbReference>
<dbReference type="EMBL" id="BMNC01000005">
    <property type="protein sequence ID" value="GGN00522.1"/>
    <property type="molecule type" value="Genomic_DNA"/>
</dbReference>
<sequence>MNAVACTITRESGLPLATVLARSYLAHHPGSRFVIAVLDAEPGARSENGITLLGPGAIGVSEDDYFGLATAYPPEQLAEALKPLLLRELLLDADVAVHLTSSSFVLAPMDDLLTGAHSLVVSPHFHRPFDDVKSDEGRLVGTGVFDPGFVVVSQEAVEFLDGWAEAVRTFRAIDLGRGVWADQAWFDQAVSQRPHHVARTTAGVWNAFERQVGDDTQVIDFLGFDATRPWLLSTHLAGRPRTLLSARPDLAPVVDRYAAALTEAGYIAPEDVAPTWLSELADGTKITPLVRAIYRQAAIEDDEPAPHAFSGQPFRDWLTEPELGTLNRWAAAIWRDRADLRGYYNDAANPGYLDWLRTFGVPAGDLPVWAIPAPPQPITPANDELGVNLLGHLTAVLGVGELGRSLHDALAAASVPTASVIEDEFVVNELGIDAPEDVSRPRFPVSVLCVNADLTRAVLQAHPEVAEGRHKIGVWSWELDEFPESMHVYDSLDEVWTISEFCREAIAAHTDKPVKVFPIPVRHRAAVSRKPGGRTRFLFAMDFNSVFKRKNPLGTIEAFRRAFPGRDDVELVLKVINGKLHVPAAEQLRAAVALDDRITLIEKYLSAQELHELYENSDCYVSLHRSEGFGFTVAEAMSMGIPVISTDYSGTAEFLDPVNCWPVPYEIVEVGPDAAPYPPDARWAEPDLDAAAQAMREVADDPARAAERGLAARDHLRRTRSTETAAEWIEEQVKDAWQVWRKRSHPVTPTAPAPEPVAGRGVTPVLRKAILRVVSQVERYKASGPTVR</sequence>
<dbReference type="Gene3D" id="3.40.50.2000">
    <property type="entry name" value="Glycogen Phosphorylase B"/>
    <property type="match status" value="1"/>
</dbReference>
<dbReference type="RefSeq" id="WP_189156584.1">
    <property type="nucleotide sequence ID" value="NZ_BMNC01000005.1"/>
</dbReference>
<accession>A0ABQ2I7J8</accession>
<keyword evidence="2" id="KW-1185">Reference proteome</keyword>
<proteinExistence type="predicted"/>
<organism evidence="1 2">
    <name type="scientific">Lentzea pudingi</name>
    <dbReference type="NCBI Taxonomy" id="1789439"/>
    <lineage>
        <taxon>Bacteria</taxon>
        <taxon>Bacillati</taxon>
        <taxon>Actinomycetota</taxon>
        <taxon>Actinomycetes</taxon>
        <taxon>Pseudonocardiales</taxon>
        <taxon>Pseudonocardiaceae</taxon>
        <taxon>Lentzea</taxon>
    </lineage>
</organism>
<name>A0ABQ2I7J8_9PSEU</name>
<protein>
    <submittedName>
        <fullName evidence="1">Glycosyl transferase</fullName>
    </submittedName>
</protein>
<evidence type="ECO:0000313" key="2">
    <source>
        <dbReference type="Proteomes" id="UP000597656"/>
    </source>
</evidence>
<dbReference type="PANTHER" id="PTHR46656">
    <property type="entry name" value="PUTATIVE-RELATED"/>
    <property type="match status" value="1"/>
</dbReference>
<comment type="caution">
    <text evidence="1">The sequence shown here is derived from an EMBL/GenBank/DDBJ whole genome shotgun (WGS) entry which is preliminary data.</text>
</comment>